<proteinExistence type="predicted"/>
<name>A0A846JGV6_CLOBO</name>
<organism evidence="1 2">
    <name type="scientific">Clostridium botulinum</name>
    <dbReference type="NCBI Taxonomy" id="1491"/>
    <lineage>
        <taxon>Bacteria</taxon>
        <taxon>Bacillati</taxon>
        <taxon>Bacillota</taxon>
        <taxon>Clostridia</taxon>
        <taxon>Eubacteriales</taxon>
        <taxon>Clostridiaceae</taxon>
        <taxon>Clostridium</taxon>
    </lineage>
</organism>
<reference evidence="1 2" key="1">
    <citation type="submission" date="2019-04" db="EMBL/GenBank/DDBJ databases">
        <title>Genome sequencing of Clostridium botulinum Groups I-IV and Clostridium butyricum.</title>
        <authorList>
            <person name="Brunt J."/>
            <person name="Van Vliet A.H.M."/>
            <person name="Stringer S.C."/>
            <person name="Carter A.T."/>
            <person name="Peck M.W."/>
        </authorList>
    </citation>
    <scope>NUCLEOTIDE SEQUENCE [LARGE SCALE GENOMIC DNA]</scope>
    <source>
        <strain evidence="1 2">Colworth BL30</strain>
    </source>
</reference>
<evidence type="ECO:0000313" key="2">
    <source>
        <dbReference type="Proteomes" id="UP000480039"/>
    </source>
</evidence>
<dbReference type="Proteomes" id="UP000480039">
    <property type="component" value="Unassembled WGS sequence"/>
</dbReference>
<protein>
    <submittedName>
        <fullName evidence="1">Uncharacterized protein</fullName>
    </submittedName>
</protein>
<dbReference type="AlphaFoldDB" id="A0A846JGV6"/>
<accession>A0A846JGV6</accession>
<evidence type="ECO:0000313" key="1">
    <source>
        <dbReference type="EMBL" id="NFJ09404.1"/>
    </source>
</evidence>
<gene>
    <name evidence="1" type="ORF">FC871_13155</name>
</gene>
<sequence length="93" mass="10677">MWKIIEETVDRAVGGIIYDIWGAVGVSTSYDTKNKQVSLIVYDKSYKCADKKEIINKKFNFDLEAMSLEPMGEIRAKDTVVTTIEKYLIENYT</sequence>
<dbReference type="EMBL" id="SWQE01000007">
    <property type="protein sequence ID" value="NFJ09404.1"/>
    <property type="molecule type" value="Genomic_DNA"/>
</dbReference>
<comment type="caution">
    <text evidence="1">The sequence shown here is derived from an EMBL/GenBank/DDBJ whole genome shotgun (WGS) entry which is preliminary data.</text>
</comment>
<dbReference type="RefSeq" id="WP_012301059.1">
    <property type="nucleotide sequence ID" value="NZ_JACBDN010000005.1"/>
</dbReference>